<keyword evidence="2" id="KW-1185">Reference proteome</keyword>
<proteinExistence type="predicted"/>
<dbReference type="Proteomes" id="UP000299290">
    <property type="component" value="Unassembled WGS sequence"/>
</dbReference>
<evidence type="ECO:0008006" key="3">
    <source>
        <dbReference type="Google" id="ProtNLM"/>
    </source>
</evidence>
<evidence type="ECO:0000313" key="2">
    <source>
        <dbReference type="Proteomes" id="UP000299290"/>
    </source>
</evidence>
<gene>
    <name evidence="1" type="ORF">SANT12839_084520</name>
</gene>
<organism evidence="1 2">
    <name type="scientific">Streptomyces antimycoticus</name>
    <dbReference type="NCBI Taxonomy" id="68175"/>
    <lineage>
        <taxon>Bacteria</taxon>
        <taxon>Bacillati</taxon>
        <taxon>Actinomycetota</taxon>
        <taxon>Actinomycetes</taxon>
        <taxon>Kitasatosporales</taxon>
        <taxon>Streptomycetaceae</taxon>
        <taxon>Streptomyces</taxon>
        <taxon>Streptomyces violaceusniger group</taxon>
    </lineage>
</organism>
<dbReference type="RefSeq" id="WP_228053624.1">
    <property type="nucleotide sequence ID" value="NZ_BJHV01000001.1"/>
</dbReference>
<name>A0A4D4KLI9_9ACTN</name>
<dbReference type="AlphaFoldDB" id="A0A4D4KLI9"/>
<dbReference type="Gene3D" id="2.60.40.2880">
    <property type="entry name" value="MmpS1-5, C-terminal soluble domain"/>
    <property type="match status" value="1"/>
</dbReference>
<dbReference type="EMBL" id="BJHV01000001">
    <property type="protein sequence ID" value="GDY47570.1"/>
    <property type="molecule type" value="Genomic_DNA"/>
</dbReference>
<reference evidence="1 2" key="1">
    <citation type="journal article" date="2020" name="Int. J. Syst. Evol. Microbiol.">
        <title>Reclassification of Streptomyces castelarensis and Streptomyces sporoclivatus as later heterotypic synonyms of Streptomyces antimycoticus.</title>
        <authorList>
            <person name="Komaki H."/>
            <person name="Tamura T."/>
        </authorList>
    </citation>
    <scope>NUCLEOTIDE SEQUENCE [LARGE SCALE GENOMIC DNA]</scope>
    <source>
        <strain evidence="1 2">NBRC 12839</strain>
    </source>
</reference>
<sequence length="192" mass="20018">MSWNNQPSPAPSRPRWARKRVALPVAAILLFAGVGIGSAQGEDAKAADGDKPTPKVTVTVTAKPARVKDTPEPAPTVTVTKTVTAKPKPKPKKSEEAPAGTAVFKVWGSAPSGVDITYGSDGENLDGSGLPLTRKLKVKDDALYYQISAQLMGGGDIRCSVTIDGETKTGHARGGYNICSAQLNGDFTGGWD</sequence>
<evidence type="ECO:0000313" key="1">
    <source>
        <dbReference type="EMBL" id="GDY47570.1"/>
    </source>
</evidence>
<protein>
    <recommendedName>
        <fullName evidence="3">MmpS family membrane protein</fullName>
    </recommendedName>
</protein>
<comment type="caution">
    <text evidence="1">The sequence shown here is derived from an EMBL/GenBank/DDBJ whole genome shotgun (WGS) entry which is preliminary data.</text>
</comment>
<accession>A0A4D4KLI9</accession>
<dbReference type="InterPro" id="IPR038468">
    <property type="entry name" value="MmpS_C"/>
</dbReference>